<organism evidence="1">
    <name type="scientific">Tunturiibacter psychrotolerans</name>
    <dbReference type="NCBI Taxonomy" id="3069686"/>
    <lineage>
        <taxon>Bacteria</taxon>
        <taxon>Pseudomonadati</taxon>
        <taxon>Acidobacteriota</taxon>
        <taxon>Terriglobia</taxon>
        <taxon>Terriglobales</taxon>
        <taxon>Acidobacteriaceae</taxon>
        <taxon>Tunturiibacter</taxon>
    </lineage>
</organism>
<name>A0AAU7ZJX0_9BACT</name>
<accession>A0AAU7ZJX0</accession>
<protein>
    <submittedName>
        <fullName evidence="1">YncE family protein</fullName>
    </submittedName>
</protein>
<dbReference type="InterPro" id="IPR051200">
    <property type="entry name" value="Host-pathogen_enzymatic-act"/>
</dbReference>
<proteinExistence type="predicted"/>
<dbReference type="KEGG" id="tpsc:RBB77_12910"/>
<dbReference type="RefSeq" id="WP_353062201.1">
    <property type="nucleotide sequence ID" value="NZ_CP132942.1"/>
</dbReference>
<reference evidence="1" key="1">
    <citation type="submission" date="2023-08" db="EMBL/GenBank/DDBJ databases">
        <authorList>
            <person name="Messyasz A."/>
            <person name="Mannisto M.K."/>
            <person name="Kerkhof L.J."/>
            <person name="Haggblom M."/>
        </authorList>
    </citation>
    <scope>NUCLEOTIDE SEQUENCE</scope>
    <source>
        <strain evidence="1">X5P6</strain>
    </source>
</reference>
<evidence type="ECO:0000313" key="1">
    <source>
        <dbReference type="EMBL" id="XCB31357.1"/>
    </source>
</evidence>
<dbReference type="SUPFAM" id="SSF51004">
    <property type="entry name" value="C-terminal (heme d1) domain of cytochrome cd1-nitrite reductase"/>
    <property type="match status" value="1"/>
</dbReference>
<dbReference type="InterPro" id="IPR015943">
    <property type="entry name" value="WD40/YVTN_repeat-like_dom_sf"/>
</dbReference>
<dbReference type="PANTHER" id="PTHR47197">
    <property type="entry name" value="PROTEIN NIRF"/>
    <property type="match status" value="1"/>
</dbReference>
<reference evidence="1" key="2">
    <citation type="journal article" date="2024" name="Environ. Microbiol.">
        <title>Genome analysis and description of Tunturibacter gen. nov. expands the diversity of Terriglobia in tundra soils.</title>
        <authorList>
            <person name="Messyasz A."/>
            <person name="Mannisto M.K."/>
            <person name="Kerkhof L.J."/>
            <person name="Haggblom M.M."/>
        </authorList>
    </citation>
    <scope>NUCLEOTIDE SEQUENCE</scope>
    <source>
        <strain evidence="1">X5P6</strain>
    </source>
</reference>
<dbReference type="EMBL" id="CP132942">
    <property type="protein sequence ID" value="XCB31357.1"/>
    <property type="molecule type" value="Genomic_DNA"/>
</dbReference>
<sequence>MITKKTCAAFGKLVLATATLISLNNEQAIAQKPFQLQAKWAVGGEGGWDYLAVDPAMPRLYLTHGTRVEVLDTDTGKLVSNISGLKGTHGVTFDDTGKFGYISDGGANAVVVFDRASFEKVASIPAGTNPDGIVFEPRSKTVWAFNGRSKNATVINTTQRTVVATIPLPGKPEFPTVDGDGTVFVNIEDKNEIVRLDAATTTATGTWQLTGCDSPSGMAIDVAGHRLFSVCDGRKMAVTDSKSGKSLATPAIGEGPDAAGYDAAHKLAFSSNGDGSLTIVDAAKSDYPILQSLATMRGARTMAFDPRSGRIYLVSAEFGPKPAATPENLHPRPSVVPESFIVLVVGRN</sequence>
<dbReference type="Gene3D" id="2.130.10.10">
    <property type="entry name" value="YVTN repeat-like/Quinoprotein amine dehydrogenase"/>
    <property type="match status" value="2"/>
</dbReference>
<dbReference type="PANTHER" id="PTHR47197:SF3">
    <property type="entry name" value="DIHYDRO-HEME D1 DEHYDROGENASE"/>
    <property type="match status" value="1"/>
</dbReference>
<gene>
    <name evidence="1" type="ORF">RBB77_12910</name>
</gene>
<dbReference type="AlphaFoldDB" id="A0AAU7ZJX0"/>
<dbReference type="InterPro" id="IPR011048">
    <property type="entry name" value="Haem_d1_sf"/>
</dbReference>